<proteinExistence type="predicted"/>
<keyword evidence="1" id="KW-0472">Membrane</keyword>
<name>E4XL50_OIKDI</name>
<feature type="transmembrane region" description="Helical" evidence="1">
    <location>
        <begin position="116"/>
        <end position="142"/>
    </location>
</feature>
<protein>
    <submittedName>
        <fullName evidence="2">Uncharacterized protein</fullName>
    </submittedName>
</protein>
<dbReference type="InParanoid" id="E4XL50"/>
<keyword evidence="1" id="KW-1133">Transmembrane helix</keyword>
<evidence type="ECO:0000313" key="3">
    <source>
        <dbReference type="Proteomes" id="UP000001307"/>
    </source>
</evidence>
<sequence>MRKIKLTKIDIKRKLGTAKKKLFPIVWGCSGEMPMRQFRHIIISMWMLLAVSLTLGSVNAALIPFGGDFVGIYLRVAYFAVPTFASIILGAVVCGLGTSIFSALDQNSVNMTVRKALFCMMTIVFLFTTLINIAFAFILVVFTQDIPIIIINVLSFIVQIVMFVLAFVTLVKQTCCIWNKNDREYMILNGQLESASKDETDSSGQGINEEKIQI</sequence>
<evidence type="ECO:0000313" key="2">
    <source>
        <dbReference type="EMBL" id="CBY10811.1"/>
    </source>
</evidence>
<keyword evidence="1" id="KW-0812">Transmembrane</keyword>
<organism evidence="2">
    <name type="scientific">Oikopleura dioica</name>
    <name type="common">Tunicate</name>
    <dbReference type="NCBI Taxonomy" id="34765"/>
    <lineage>
        <taxon>Eukaryota</taxon>
        <taxon>Metazoa</taxon>
        <taxon>Chordata</taxon>
        <taxon>Tunicata</taxon>
        <taxon>Appendicularia</taxon>
        <taxon>Copelata</taxon>
        <taxon>Oikopleuridae</taxon>
        <taxon>Oikopleura</taxon>
    </lineage>
</organism>
<feature type="transmembrane region" description="Helical" evidence="1">
    <location>
        <begin position="148"/>
        <end position="171"/>
    </location>
</feature>
<dbReference type="OrthoDB" id="10489665at2759"/>
<dbReference type="EMBL" id="FN653067">
    <property type="protein sequence ID" value="CBY10811.1"/>
    <property type="molecule type" value="Genomic_DNA"/>
</dbReference>
<accession>E4XL50</accession>
<reference evidence="2" key="1">
    <citation type="journal article" date="2010" name="Science">
        <title>Plasticity of animal genome architecture unmasked by rapid evolution of a pelagic tunicate.</title>
        <authorList>
            <person name="Denoeud F."/>
            <person name="Henriet S."/>
            <person name="Mungpakdee S."/>
            <person name="Aury J.M."/>
            <person name="Da Silva C."/>
            <person name="Brinkmann H."/>
            <person name="Mikhaleva J."/>
            <person name="Olsen L.C."/>
            <person name="Jubin C."/>
            <person name="Canestro C."/>
            <person name="Bouquet J.M."/>
            <person name="Danks G."/>
            <person name="Poulain J."/>
            <person name="Campsteijn C."/>
            <person name="Adamski M."/>
            <person name="Cross I."/>
            <person name="Yadetie F."/>
            <person name="Muffato M."/>
            <person name="Louis A."/>
            <person name="Butcher S."/>
            <person name="Tsagkogeorga G."/>
            <person name="Konrad A."/>
            <person name="Singh S."/>
            <person name="Jensen M.F."/>
            <person name="Cong E.H."/>
            <person name="Eikeseth-Otteraa H."/>
            <person name="Noel B."/>
            <person name="Anthouard V."/>
            <person name="Porcel B.M."/>
            <person name="Kachouri-Lafond R."/>
            <person name="Nishino A."/>
            <person name="Ugolini M."/>
            <person name="Chourrout P."/>
            <person name="Nishida H."/>
            <person name="Aasland R."/>
            <person name="Huzurbazar S."/>
            <person name="Westhof E."/>
            <person name="Delsuc F."/>
            <person name="Lehrach H."/>
            <person name="Reinhardt R."/>
            <person name="Weissenbach J."/>
            <person name="Roy S.W."/>
            <person name="Artiguenave F."/>
            <person name="Postlethwait J.H."/>
            <person name="Manak J.R."/>
            <person name="Thompson E.M."/>
            <person name="Jaillon O."/>
            <person name="Du Pasquier L."/>
            <person name="Boudinot P."/>
            <person name="Liberles D.A."/>
            <person name="Volff J.N."/>
            <person name="Philippe H."/>
            <person name="Lenhard B."/>
            <person name="Roest Crollius H."/>
            <person name="Wincker P."/>
            <person name="Chourrout D."/>
        </authorList>
    </citation>
    <scope>NUCLEOTIDE SEQUENCE [LARGE SCALE GENOMIC DNA]</scope>
</reference>
<dbReference type="Proteomes" id="UP000001307">
    <property type="component" value="Unassembled WGS sequence"/>
</dbReference>
<gene>
    <name evidence="2" type="ORF">GSOID_T00014422001</name>
</gene>
<evidence type="ECO:0000256" key="1">
    <source>
        <dbReference type="SAM" id="Phobius"/>
    </source>
</evidence>
<dbReference type="AlphaFoldDB" id="E4XL50"/>
<feature type="transmembrane region" description="Helical" evidence="1">
    <location>
        <begin position="76"/>
        <end position="104"/>
    </location>
</feature>
<keyword evidence="3" id="KW-1185">Reference proteome</keyword>